<evidence type="ECO:0000313" key="2">
    <source>
        <dbReference type="Proteomes" id="UP000266841"/>
    </source>
</evidence>
<sequence>MSQGWPVLEPASGVRGDDGVYPARPSALYTPTGPLGRSVASVDLKQPSIGHRAAEIIDLSAPMCARLMCDWAVFDFRMAFSNSQRQKKKVRKSDT</sequence>
<evidence type="ECO:0000313" key="1">
    <source>
        <dbReference type="EMBL" id="EJK51513.1"/>
    </source>
</evidence>
<proteinExistence type="predicted"/>
<name>K0RCS5_THAOC</name>
<accession>K0RCS5</accession>
<dbReference type="Proteomes" id="UP000266841">
    <property type="component" value="Unassembled WGS sequence"/>
</dbReference>
<dbReference type="EMBL" id="AGNL01041518">
    <property type="protein sequence ID" value="EJK51513.1"/>
    <property type="molecule type" value="Genomic_DNA"/>
</dbReference>
<protein>
    <submittedName>
        <fullName evidence="1">Uncharacterized protein</fullName>
    </submittedName>
</protein>
<gene>
    <name evidence="1" type="ORF">THAOC_29309</name>
</gene>
<keyword evidence="2" id="KW-1185">Reference proteome</keyword>
<organism evidence="1 2">
    <name type="scientific">Thalassiosira oceanica</name>
    <name type="common">Marine diatom</name>
    <dbReference type="NCBI Taxonomy" id="159749"/>
    <lineage>
        <taxon>Eukaryota</taxon>
        <taxon>Sar</taxon>
        <taxon>Stramenopiles</taxon>
        <taxon>Ochrophyta</taxon>
        <taxon>Bacillariophyta</taxon>
        <taxon>Coscinodiscophyceae</taxon>
        <taxon>Thalassiosirophycidae</taxon>
        <taxon>Thalassiosirales</taxon>
        <taxon>Thalassiosiraceae</taxon>
        <taxon>Thalassiosira</taxon>
    </lineage>
</organism>
<reference evidence="1 2" key="1">
    <citation type="journal article" date="2012" name="Genome Biol.">
        <title>Genome and low-iron response of an oceanic diatom adapted to chronic iron limitation.</title>
        <authorList>
            <person name="Lommer M."/>
            <person name="Specht M."/>
            <person name="Roy A.S."/>
            <person name="Kraemer L."/>
            <person name="Andreson R."/>
            <person name="Gutowska M.A."/>
            <person name="Wolf J."/>
            <person name="Bergner S.V."/>
            <person name="Schilhabel M.B."/>
            <person name="Klostermeier U.C."/>
            <person name="Beiko R.G."/>
            <person name="Rosenstiel P."/>
            <person name="Hippler M."/>
            <person name="Laroche J."/>
        </authorList>
    </citation>
    <scope>NUCLEOTIDE SEQUENCE [LARGE SCALE GENOMIC DNA]</scope>
    <source>
        <strain evidence="1 2">CCMP1005</strain>
    </source>
</reference>
<comment type="caution">
    <text evidence="1">The sequence shown here is derived from an EMBL/GenBank/DDBJ whole genome shotgun (WGS) entry which is preliminary data.</text>
</comment>
<dbReference type="AlphaFoldDB" id="K0RCS5"/>